<dbReference type="PANTHER" id="PTHR43280:SF27">
    <property type="entry name" value="TRANSCRIPTIONAL REGULATOR MTLR"/>
    <property type="match status" value="1"/>
</dbReference>
<dbReference type="PROSITE" id="PS00041">
    <property type="entry name" value="HTH_ARAC_FAMILY_1"/>
    <property type="match status" value="1"/>
</dbReference>
<proteinExistence type="predicted"/>
<dbReference type="SUPFAM" id="SSF51182">
    <property type="entry name" value="RmlC-like cupins"/>
    <property type="match status" value="1"/>
</dbReference>
<organism evidence="5 6">
    <name type="scientific">Flavobacterium potami</name>
    <dbReference type="NCBI Taxonomy" id="2872310"/>
    <lineage>
        <taxon>Bacteria</taxon>
        <taxon>Pseudomonadati</taxon>
        <taxon>Bacteroidota</taxon>
        <taxon>Flavobacteriia</taxon>
        <taxon>Flavobacteriales</taxon>
        <taxon>Flavobacteriaceae</taxon>
        <taxon>Flavobacterium</taxon>
    </lineage>
</organism>
<dbReference type="PANTHER" id="PTHR43280">
    <property type="entry name" value="ARAC-FAMILY TRANSCRIPTIONAL REGULATOR"/>
    <property type="match status" value="1"/>
</dbReference>
<sequence>MKALFEKVPSSVESSFNAFVYEAENFETPWHFHPEYELTYIVKGEGTRFVGNSVQEFKKRDFVLLGTNLPHYWKNHDNLKGGVQSIVLQWDDSVLGENWLEKKEFHSIKRILSDASKGLSFRTIENDVILERLQKIITQKPLEKLLALLLLLEELSKIKEVETLSSDGFVPNLNSKANDRINLIYNYIQENYNQKIRLNEIADLVHMNEETFCRFFKKNLGKSFFTFVNEYRINLICKQLIETKKQVSEIAYECGYESLPFFYRQFQKFMKCSPLVFRKKYHLEDVGTTIEI</sequence>
<dbReference type="Proteomes" id="UP001139366">
    <property type="component" value="Unassembled WGS sequence"/>
</dbReference>
<evidence type="ECO:0000313" key="6">
    <source>
        <dbReference type="Proteomes" id="UP001139366"/>
    </source>
</evidence>
<evidence type="ECO:0000313" key="5">
    <source>
        <dbReference type="EMBL" id="MBZ4033871.1"/>
    </source>
</evidence>
<dbReference type="RefSeq" id="WP_144221583.1">
    <property type="nucleotide sequence ID" value="NZ_JAINUY010000001.1"/>
</dbReference>
<protein>
    <submittedName>
        <fullName evidence="5">AraC family transcriptional regulator</fullName>
    </submittedName>
</protein>
<comment type="caution">
    <text evidence="5">The sequence shown here is derived from an EMBL/GenBank/DDBJ whole genome shotgun (WGS) entry which is preliminary data.</text>
</comment>
<keyword evidence="1" id="KW-0805">Transcription regulation</keyword>
<keyword evidence="6" id="KW-1185">Reference proteome</keyword>
<dbReference type="Gene3D" id="2.60.120.10">
    <property type="entry name" value="Jelly Rolls"/>
    <property type="match status" value="1"/>
</dbReference>
<reference evidence="5 6" key="1">
    <citation type="journal article" date="2023" name="Antonie Van Leeuwenhoek">
        <title>Flavobacterium potami sp. nov., a multi-metal resistance genes harbouring bacterium isolated from shallow river silt.</title>
        <authorList>
            <person name="Li S."/>
            <person name="Mao S."/>
            <person name="Mu W."/>
            <person name="Guo B."/>
            <person name="Li C."/>
            <person name="Zhu Q."/>
            <person name="Hou X."/>
            <person name="Zhao Y."/>
            <person name="Wei S."/>
            <person name="Liu H."/>
            <person name="Liu A."/>
        </authorList>
    </citation>
    <scope>NUCLEOTIDE SEQUENCE [LARGE SCALE GENOMIC DNA]</scope>
    <source>
        <strain evidence="5 6">17A</strain>
    </source>
</reference>
<keyword evidence="3" id="KW-0804">Transcription</keyword>
<evidence type="ECO:0000256" key="3">
    <source>
        <dbReference type="ARBA" id="ARBA00023163"/>
    </source>
</evidence>
<evidence type="ECO:0000259" key="4">
    <source>
        <dbReference type="PROSITE" id="PS01124"/>
    </source>
</evidence>
<evidence type="ECO:0000256" key="2">
    <source>
        <dbReference type="ARBA" id="ARBA00023125"/>
    </source>
</evidence>
<dbReference type="InterPro" id="IPR013096">
    <property type="entry name" value="Cupin_2"/>
</dbReference>
<dbReference type="GO" id="GO:0003700">
    <property type="term" value="F:DNA-binding transcription factor activity"/>
    <property type="evidence" value="ECO:0007669"/>
    <property type="project" value="InterPro"/>
</dbReference>
<dbReference type="Gene3D" id="1.10.10.60">
    <property type="entry name" value="Homeodomain-like"/>
    <property type="match status" value="2"/>
</dbReference>
<keyword evidence="2" id="KW-0238">DNA-binding</keyword>
<dbReference type="CDD" id="cd06976">
    <property type="entry name" value="cupin_MtlR-like_N"/>
    <property type="match status" value="1"/>
</dbReference>
<dbReference type="InterPro" id="IPR009057">
    <property type="entry name" value="Homeodomain-like_sf"/>
</dbReference>
<dbReference type="InterPro" id="IPR014710">
    <property type="entry name" value="RmlC-like_jellyroll"/>
</dbReference>
<dbReference type="EMBL" id="JAINUY010000001">
    <property type="protein sequence ID" value="MBZ4033871.1"/>
    <property type="molecule type" value="Genomic_DNA"/>
</dbReference>
<dbReference type="InterPro" id="IPR018060">
    <property type="entry name" value="HTH_AraC"/>
</dbReference>
<feature type="domain" description="HTH araC/xylS-type" evidence="4">
    <location>
        <begin position="182"/>
        <end position="280"/>
    </location>
</feature>
<evidence type="ECO:0000256" key="1">
    <source>
        <dbReference type="ARBA" id="ARBA00023015"/>
    </source>
</evidence>
<gene>
    <name evidence="5" type="ORF">K6T82_03785</name>
</gene>
<dbReference type="InterPro" id="IPR018062">
    <property type="entry name" value="HTH_AraC-typ_CS"/>
</dbReference>
<accession>A0A9X1H848</accession>
<name>A0A9X1H848_9FLAO</name>
<dbReference type="Pfam" id="PF12833">
    <property type="entry name" value="HTH_18"/>
    <property type="match status" value="1"/>
</dbReference>
<dbReference type="AlphaFoldDB" id="A0A9X1H848"/>
<dbReference type="GO" id="GO:0043565">
    <property type="term" value="F:sequence-specific DNA binding"/>
    <property type="evidence" value="ECO:0007669"/>
    <property type="project" value="InterPro"/>
</dbReference>
<dbReference type="PROSITE" id="PS01124">
    <property type="entry name" value="HTH_ARAC_FAMILY_2"/>
    <property type="match status" value="1"/>
</dbReference>
<dbReference type="SMART" id="SM00342">
    <property type="entry name" value="HTH_ARAC"/>
    <property type="match status" value="1"/>
</dbReference>
<dbReference type="InterPro" id="IPR011051">
    <property type="entry name" value="RmlC_Cupin_sf"/>
</dbReference>
<dbReference type="Pfam" id="PF07883">
    <property type="entry name" value="Cupin_2"/>
    <property type="match status" value="1"/>
</dbReference>
<dbReference type="SUPFAM" id="SSF46689">
    <property type="entry name" value="Homeodomain-like"/>
    <property type="match status" value="2"/>
</dbReference>